<feature type="binding site" evidence="8">
    <location>
        <begin position="167"/>
        <end position="170"/>
    </location>
    <ligand>
        <name>spermidine</name>
        <dbReference type="ChEBI" id="CHEBI:57834"/>
    </ligand>
</feature>
<dbReference type="SUPFAM" id="SSF53850">
    <property type="entry name" value="Periplasmic binding protein-like II"/>
    <property type="match status" value="1"/>
</dbReference>
<dbReference type="PRINTS" id="PR00909">
    <property type="entry name" value="SPERMDNBNDNG"/>
</dbReference>
<evidence type="ECO:0000256" key="4">
    <source>
        <dbReference type="ARBA" id="ARBA00022729"/>
    </source>
</evidence>
<comment type="similarity">
    <text evidence="2 7">Belongs to the bacterial solute-binding protein PotD/PotF family.</text>
</comment>
<name>A0A066RLY0_9GAMM</name>
<comment type="function">
    <text evidence="6">Required for the activity of the bacterial periplasmic transport system of putrescine and spermidine. Polyamine binding protein.</text>
</comment>
<evidence type="ECO:0000256" key="2">
    <source>
        <dbReference type="ARBA" id="ARBA00007173"/>
    </source>
</evidence>
<gene>
    <name evidence="10" type="primary">potD</name>
    <name evidence="10" type="ORF">EA58_10550</name>
</gene>
<reference evidence="10 11" key="1">
    <citation type="submission" date="2014-04" db="EMBL/GenBank/DDBJ databases">
        <title>Draft genome sequence of Photobacterium halotolerans S2753: a solonamide, ngercheumicin and holomycin producer.</title>
        <authorList>
            <person name="Machado H.R."/>
            <person name="Gram L."/>
        </authorList>
    </citation>
    <scope>NUCLEOTIDE SEQUENCE [LARGE SCALE GENOMIC DNA]</scope>
    <source>
        <strain evidence="10 11">S2753</strain>
    </source>
</reference>
<organism evidence="10 11">
    <name type="scientific">Photobacterium galatheae</name>
    <dbReference type="NCBI Taxonomy" id="1654360"/>
    <lineage>
        <taxon>Bacteria</taxon>
        <taxon>Pseudomonadati</taxon>
        <taxon>Pseudomonadota</taxon>
        <taxon>Gammaproteobacteria</taxon>
        <taxon>Vibrionales</taxon>
        <taxon>Vibrionaceae</taxon>
        <taxon>Photobacterium</taxon>
    </lineage>
</organism>
<evidence type="ECO:0000256" key="6">
    <source>
        <dbReference type="ARBA" id="ARBA00056738"/>
    </source>
</evidence>
<proteinExistence type="inferred from homology"/>
<keyword evidence="3 7" id="KW-0813">Transport</keyword>
<keyword evidence="11" id="KW-1185">Reference proteome</keyword>
<comment type="caution">
    <text evidence="10">The sequence shown here is derived from an EMBL/GenBank/DDBJ whole genome shotgun (WGS) entry which is preliminary data.</text>
</comment>
<dbReference type="Proteomes" id="UP000027192">
    <property type="component" value="Unassembled WGS sequence"/>
</dbReference>
<dbReference type="PANTHER" id="PTHR30222:SF17">
    <property type="entry name" value="SPERMIDINE_PUTRESCINE-BINDING PERIPLASMIC PROTEIN"/>
    <property type="match status" value="1"/>
</dbReference>
<feature type="signal peptide" evidence="9">
    <location>
        <begin position="1"/>
        <end position="24"/>
    </location>
</feature>
<sequence length="343" mass="38368">MKKWSAFLASAACAATLVSGSVNAANKELVFMNWGPYISTELREQFTKETGIKVIYSTYESNETMYAKLKAHPEGYDLVVPSTYFVAKMRDEGMLQKIDKSKLANFKNLDKNYLNKAFDPSNEYSIPHVLGITGLAVNTEMYNPADFDSWEDLWDPKYRGQLMLMDDTREVHHIALKILGYSGNTTDPKQINEAYEKLKELMPNVLVFNSDNPAAPYMAGEVGLGMLWNGSAAAAQREGLPIQLVWPKEGGIYWVDNLSITSNAKNVDAAHKMIDFLLRPDIAAKISEETGYLTGVEASNAKYKDNPTLFPPQEELDRGEFQNAVGDANILYEENFLKLKAGQ</sequence>
<dbReference type="PIRSF" id="PIRSF019574">
    <property type="entry name" value="Periplasmic_polyamine_BP"/>
    <property type="match status" value="1"/>
</dbReference>
<dbReference type="GO" id="GO:0042597">
    <property type="term" value="C:periplasmic space"/>
    <property type="evidence" value="ECO:0007669"/>
    <property type="project" value="UniProtKB-SubCell"/>
</dbReference>
<dbReference type="EMBL" id="JMIB01000021">
    <property type="protein sequence ID" value="KDM91460.1"/>
    <property type="molecule type" value="Genomic_DNA"/>
</dbReference>
<dbReference type="STRING" id="1654360.EA58_10550"/>
<feature type="binding site" evidence="8">
    <location>
        <position position="322"/>
    </location>
    <ligand>
        <name>spermidine</name>
        <dbReference type="ChEBI" id="CHEBI:57834"/>
    </ligand>
</feature>
<protein>
    <recommendedName>
        <fullName evidence="7">Putrescine-binding periplasmic protein</fullName>
    </recommendedName>
</protein>
<keyword evidence="5 7" id="KW-0574">Periplasm</keyword>
<dbReference type="InterPro" id="IPR006059">
    <property type="entry name" value="SBP"/>
</dbReference>
<dbReference type="RefSeq" id="WP_036752457.1">
    <property type="nucleotide sequence ID" value="NZ_JAGSGC010000006.1"/>
</dbReference>
<evidence type="ECO:0000256" key="1">
    <source>
        <dbReference type="ARBA" id="ARBA00004418"/>
    </source>
</evidence>
<dbReference type="AlphaFoldDB" id="A0A066RLY0"/>
<dbReference type="GO" id="GO:0015846">
    <property type="term" value="P:polyamine transport"/>
    <property type="evidence" value="ECO:0007669"/>
    <property type="project" value="InterPro"/>
</dbReference>
<comment type="subcellular location">
    <subcellularLocation>
        <location evidence="1 7">Periplasm</location>
    </subcellularLocation>
</comment>
<dbReference type="GO" id="GO:0019808">
    <property type="term" value="F:polyamine binding"/>
    <property type="evidence" value="ECO:0007669"/>
    <property type="project" value="InterPro"/>
</dbReference>
<evidence type="ECO:0000256" key="3">
    <source>
        <dbReference type="ARBA" id="ARBA00022448"/>
    </source>
</evidence>
<evidence type="ECO:0000256" key="9">
    <source>
        <dbReference type="SAM" id="SignalP"/>
    </source>
</evidence>
<dbReference type="PANTHER" id="PTHR30222">
    <property type="entry name" value="SPERMIDINE/PUTRESCINE-BINDING PERIPLASMIC PROTEIN"/>
    <property type="match status" value="1"/>
</dbReference>
<keyword evidence="4 9" id="KW-0732">Signal</keyword>
<evidence type="ECO:0000256" key="7">
    <source>
        <dbReference type="PIRNR" id="PIRNR019574"/>
    </source>
</evidence>
<dbReference type="FunFam" id="3.40.190.10:FF:000062">
    <property type="entry name" value="Putrescine-binding periplasmic protein"/>
    <property type="match status" value="1"/>
</dbReference>
<feature type="binding site" evidence="8">
    <location>
        <position position="84"/>
    </location>
    <ligand>
        <name>spermidine</name>
        <dbReference type="ChEBI" id="CHEBI:57834"/>
    </ligand>
</feature>
<evidence type="ECO:0000313" key="10">
    <source>
        <dbReference type="EMBL" id="KDM91460.1"/>
    </source>
</evidence>
<accession>A0A066RLY0</accession>
<dbReference type="OrthoDB" id="9769319at2"/>
<dbReference type="InterPro" id="IPR001188">
    <property type="entry name" value="Sperm_putr-bd"/>
</dbReference>
<dbReference type="Pfam" id="PF13416">
    <property type="entry name" value="SBP_bac_8"/>
    <property type="match status" value="1"/>
</dbReference>
<feature type="chain" id="PRO_5001625869" description="Putrescine-binding periplasmic protein" evidence="9">
    <location>
        <begin position="25"/>
        <end position="343"/>
    </location>
</feature>
<evidence type="ECO:0000256" key="5">
    <source>
        <dbReference type="ARBA" id="ARBA00022764"/>
    </source>
</evidence>
<evidence type="ECO:0000256" key="8">
    <source>
        <dbReference type="PIRSR" id="PIRSR019574-1"/>
    </source>
</evidence>
<evidence type="ECO:0000313" key="11">
    <source>
        <dbReference type="Proteomes" id="UP000027192"/>
    </source>
</evidence>
<dbReference type="Gene3D" id="3.40.190.10">
    <property type="entry name" value="Periplasmic binding protein-like II"/>
    <property type="match status" value="2"/>
</dbReference>